<dbReference type="AlphaFoldDB" id="A0A6J7ASS8"/>
<dbReference type="PANTHER" id="PTHR46743">
    <property type="entry name" value="TEICHOIC ACIDS EXPORT ATP-BINDING PROTEIN TAGH"/>
    <property type="match status" value="1"/>
</dbReference>
<name>A0A6J7ASS8_9ZZZZ</name>
<dbReference type="PROSITE" id="PS50893">
    <property type="entry name" value="ABC_TRANSPORTER_2"/>
    <property type="match status" value="1"/>
</dbReference>
<dbReference type="Gene3D" id="3.40.50.300">
    <property type="entry name" value="P-loop containing nucleotide triphosphate hydrolases"/>
    <property type="match status" value="1"/>
</dbReference>
<dbReference type="EMBL" id="CAFABK010000163">
    <property type="protein sequence ID" value="CAB4835982.1"/>
    <property type="molecule type" value="Genomic_DNA"/>
</dbReference>
<accession>A0A6J7ASS8</accession>
<evidence type="ECO:0000259" key="1">
    <source>
        <dbReference type="PROSITE" id="PS50893"/>
    </source>
</evidence>
<dbReference type="GO" id="GO:0005524">
    <property type="term" value="F:ATP binding"/>
    <property type="evidence" value="ECO:0007669"/>
    <property type="project" value="InterPro"/>
</dbReference>
<organism evidence="2">
    <name type="scientific">freshwater metagenome</name>
    <dbReference type="NCBI Taxonomy" id="449393"/>
    <lineage>
        <taxon>unclassified sequences</taxon>
        <taxon>metagenomes</taxon>
        <taxon>ecological metagenomes</taxon>
    </lineage>
</organism>
<gene>
    <name evidence="2" type="ORF">UFOPK3204_01877</name>
</gene>
<evidence type="ECO:0000313" key="2">
    <source>
        <dbReference type="EMBL" id="CAB4835982.1"/>
    </source>
</evidence>
<dbReference type="SUPFAM" id="SSF52540">
    <property type="entry name" value="P-loop containing nucleoside triphosphate hydrolases"/>
    <property type="match status" value="1"/>
</dbReference>
<feature type="domain" description="ABC transporter" evidence="1">
    <location>
        <begin position="33"/>
        <end position="257"/>
    </location>
</feature>
<reference evidence="2" key="1">
    <citation type="submission" date="2020-05" db="EMBL/GenBank/DDBJ databases">
        <authorList>
            <person name="Chiriac C."/>
            <person name="Salcher M."/>
            <person name="Ghai R."/>
            <person name="Kavagutti S V."/>
        </authorList>
    </citation>
    <scope>NUCLEOTIDE SEQUENCE</scope>
</reference>
<dbReference type="InterPro" id="IPR027417">
    <property type="entry name" value="P-loop_NTPase"/>
</dbReference>
<dbReference type="InterPro" id="IPR050683">
    <property type="entry name" value="Bact_Polysacc_Export_ATP-bd"/>
</dbReference>
<protein>
    <submittedName>
        <fullName evidence="2">Unannotated protein</fullName>
    </submittedName>
</protein>
<dbReference type="GO" id="GO:0016887">
    <property type="term" value="F:ATP hydrolysis activity"/>
    <property type="evidence" value="ECO:0007669"/>
    <property type="project" value="InterPro"/>
</dbReference>
<dbReference type="InterPro" id="IPR003439">
    <property type="entry name" value="ABC_transporter-like_ATP-bd"/>
</dbReference>
<sequence length="277" mass="30205">MARQRLDPQLESMIIFDGVGINISKGKRRQGGGRRHRLRRFAGEQSRSGSWVLRSVSTQIAAGESVAVLGLKNSGRTEFVRLAAGTLIPDEGSVSRREPVLPMVDLGRAFDRGFTVRQNIYLLGGLLGMTPARVEGALSQIVETAGITSNIDKYMGGASALFRQKLAWTIAMSTQAKTFAVDEMLVVGDPEFRERCFEQIKLLKAAGTTFLVATEVPRKFEGFFDRAIVLHDGGVVADSSFADGLALLRELRLANSITDTAETKSDPKARPELEDGF</sequence>
<proteinExistence type="predicted"/>
<dbReference type="PANTHER" id="PTHR46743:SF2">
    <property type="entry name" value="TEICHOIC ACIDS EXPORT ATP-BINDING PROTEIN TAGH"/>
    <property type="match status" value="1"/>
</dbReference>